<name>A0A220MRC7_9BACL</name>
<keyword evidence="1 3" id="KW-0378">Hydrolase</keyword>
<dbReference type="InterPro" id="IPR036526">
    <property type="entry name" value="C-N_Hydrolase_sf"/>
</dbReference>
<reference evidence="3 4" key="1">
    <citation type="submission" date="2016-11" db="EMBL/GenBank/DDBJ databases">
        <authorList>
            <person name="Jaros S."/>
            <person name="Januszkiewicz K."/>
            <person name="Wedrychowicz H."/>
        </authorList>
    </citation>
    <scope>NUCLEOTIDE SEQUENCE [LARGE SCALE GENOMIC DNA]</scope>
    <source>
        <strain evidence="3 4">NF2</strain>
    </source>
</reference>
<dbReference type="PROSITE" id="PS50263">
    <property type="entry name" value="CN_HYDROLASE"/>
    <property type="match status" value="1"/>
</dbReference>
<dbReference type="PANTHER" id="PTHR43674:SF2">
    <property type="entry name" value="BETA-UREIDOPROPIONASE"/>
    <property type="match status" value="1"/>
</dbReference>
<dbReference type="Proteomes" id="UP000197781">
    <property type="component" value="Chromosome"/>
</dbReference>
<dbReference type="InterPro" id="IPR003010">
    <property type="entry name" value="C-N_Hydrolase"/>
</dbReference>
<dbReference type="Gene3D" id="3.60.110.10">
    <property type="entry name" value="Carbon-nitrogen hydrolase"/>
    <property type="match status" value="1"/>
</dbReference>
<proteinExistence type="predicted"/>
<dbReference type="AlphaFoldDB" id="A0A220MRC7"/>
<dbReference type="PANTHER" id="PTHR43674">
    <property type="entry name" value="NITRILASE C965.09-RELATED"/>
    <property type="match status" value="1"/>
</dbReference>
<sequence>MKIGLAQTRFPQSAAEGLAIIKQQMINAAQNNCDLICFPESMIPGLRGVGYEVEAYDHEVQQRALEEIRALAKECQLAVILPMEWKDERGYHLVAFVVGKQGEDLGLQIKNQIDPDEDQFDYVPGEGRQLFTIEDVSFGIVICHEGWRYPETVRWAARRGASIVFHPMFTGEVRNPDFYSGAMVCRSLENNIYFASVNYAIPNQQVTTTLISPTGERLCVAASGGEELLMYEIDPAKATRILAQRFQPELVE</sequence>
<dbReference type="GO" id="GO:0016811">
    <property type="term" value="F:hydrolase activity, acting on carbon-nitrogen (but not peptide) bonds, in linear amides"/>
    <property type="evidence" value="ECO:0007669"/>
    <property type="project" value="TreeGrafter"/>
</dbReference>
<protein>
    <submittedName>
        <fullName evidence="3">Carbon-nitrogen hydrolase</fullName>
    </submittedName>
</protein>
<dbReference type="Pfam" id="PF00795">
    <property type="entry name" value="CN_hydrolase"/>
    <property type="match status" value="1"/>
</dbReference>
<dbReference type="RefSeq" id="WP_088910997.1">
    <property type="nucleotide sequence ID" value="NZ_CP018145.1"/>
</dbReference>
<evidence type="ECO:0000256" key="1">
    <source>
        <dbReference type="ARBA" id="ARBA00022801"/>
    </source>
</evidence>
<dbReference type="SUPFAM" id="SSF56317">
    <property type="entry name" value="Carbon-nitrogen hydrolase"/>
    <property type="match status" value="1"/>
</dbReference>
<evidence type="ECO:0000259" key="2">
    <source>
        <dbReference type="PROSITE" id="PS50263"/>
    </source>
</evidence>
<organism evidence="3 4">
    <name type="scientific">Brevibacillus formosus</name>
    <dbReference type="NCBI Taxonomy" id="54913"/>
    <lineage>
        <taxon>Bacteria</taxon>
        <taxon>Bacillati</taxon>
        <taxon>Bacillota</taxon>
        <taxon>Bacilli</taxon>
        <taxon>Bacillales</taxon>
        <taxon>Paenibacillaceae</taxon>
        <taxon>Brevibacillus</taxon>
    </lineage>
</organism>
<dbReference type="CDD" id="cd07197">
    <property type="entry name" value="nitrilase"/>
    <property type="match status" value="1"/>
</dbReference>
<dbReference type="InterPro" id="IPR050345">
    <property type="entry name" value="Aliph_Amidase/BUP"/>
</dbReference>
<evidence type="ECO:0000313" key="4">
    <source>
        <dbReference type="Proteomes" id="UP000197781"/>
    </source>
</evidence>
<dbReference type="KEGG" id="bfm:BP422_19685"/>
<evidence type="ECO:0000313" key="3">
    <source>
        <dbReference type="EMBL" id="ASJ57611.1"/>
    </source>
</evidence>
<gene>
    <name evidence="3" type="ORF">BP422_19685</name>
</gene>
<feature type="domain" description="CN hydrolase" evidence="2">
    <location>
        <begin position="1"/>
        <end position="235"/>
    </location>
</feature>
<dbReference type="EMBL" id="CP018145">
    <property type="protein sequence ID" value="ASJ57611.1"/>
    <property type="molecule type" value="Genomic_DNA"/>
</dbReference>
<accession>A0A220MRC7</accession>